<dbReference type="KEGG" id="plen:EIM92_16490"/>
<protein>
    <submittedName>
        <fullName evidence="4">GNAT family N-acetyltransferase</fullName>
    </submittedName>
</protein>
<evidence type="ECO:0000259" key="3">
    <source>
        <dbReference type="PROSITE" id="PS51186"/>
    </source>
</evidence>
<dbReference type="CDD" id="cd04301">
    <property type="entry name" value="NAT_SF"/>
    <property type="match status" value="1"/>
</dbReference>
<accession>A0A3S8RX14</accession>
<dbReference type="SUPFAM" id="SSF55729">
    <property type="entry name" value="Acyl-CoA N-acyltransferases (Nat)"/>
    <property type="match status" value="1"/>
</dbReference>
<reference evidence="4 5" key="1">
    <citation type="submission" date="2018-11" db="EMBL/GenBank/DDBJ databases">
        <title>Genome sequencing of Paenibacillus lentus DSM25539(T).</title>
        <authorList>
            <person name="Kook J.-K."/>
            <person name="Park S.-N."/>
            <person name="Lim Y.K."/>
        </authorList>
    </citation>
    <scope>NUCLEOTIDE SEQUENCE [LARGE SCALE GENOMIC DNA]</scope>
    <source>
        <strain evidence="4 5">DSM 25539</strain>
    </source>
</reference>
<dbReference type="Proteomes" id="UP000273145">
    <property type="component" value="Chromosome"/>
</dbReference>
<dbReference type="Pfam" id="PF00583">
    <property type="entry name" value="Acetyltransf_1"/>
    <property type="match status" value="1"/>
</dbReference>
<gene>
    <name evidence="4" type="ORF">EIM92_16490</name>
</gene>
<dbReference type="OrthoDB" id="9773249at2"/>
<proteinExistence type="predicted"/>
<dbReference type="AlphaFoldDB" id="A0A3S8RX14"/>
<dbReference type="EMBL" id="CP034248">
    <property type="protein sequence ID" value="AZK47549.1"/>
    <property type="molecule type" value="Genomic_DNA"/>
</dbReference>
<keyword evidence="1 4" id="KW-0808">Transferase</keyword>
<dbReference type="InterPro" id="IPR016181">
    <property type="entry name" value="Acyl_CoA_acyltransferase"/>
</dbReference>
<dbReference type="PROSITE" id="PS51186">
    <property type="entry name" value="GNAT"/>
    <property type="match status" value="1"/>
</dbReference>
<evidence type="ECO:0000313" key="4">
    <source>
        <dbReference type="EMBL" id="AZK47549.1"/>
    </source>
</evidence>
<keyword evidence="2" id="KW-0012">Acyltransferase</keyword>
<dbReference type="Gene3D" id="3.40.630.30">
    <property type="match status" value="1"/>
</dbReference>
<dbReference type="InterPro" id="IPR000182">
    <property type="entry name" value="GNAT_dom"/>
</dbReference>
<keyword evidence="5" id="KW-1185">Reference proteome</keyword>
<dbReference type="PANTHER" id="PTHR43420">
    <property type="entry name" value="ACETYLTRANSFERASE"/>
    <property type="match status" value="1"/>
</dbReference>
<evidence type="ECO:0000313" key="5">
    <source>
        <dbReference type="Proteomes" id="UP000273145"/>
    </source>
</evidence>
<organism evidence="4 5">
    <name type="scientific">Paenibacillus lentus</name>
    <dbReference type="NCBI Taxonomy" id="1338368"/>
    <lineage>
        <taxon>Bacteria</taxon>
        <taxon>Bacillati</taxon>
        <taxon>Bacillota</taxon>
        <taxon>Bacilli</taxon>
        <taxon>Bacillales</taxon>
        <taxon>Paenibacillaceae</taxon>
        <taxon>Paenibacillus</taxon>
    </lineage>
</organism>
<evidence type="ECO:0000256" key="2">
    <source>
        <dbReference type="ARBA" id="ARBA00023315"/>
    </source>
</evidence>
<feature type="domain" description="N-acetyltransferase" evidence="3">
    <location>
        <begin position="4"/>
        <end position="165"/>
    </location>
</feature>
<evidence type="ECO:0000256" key="1">
    <source>
        <dbReference type="ARBA" id="ARBA00022679"/>
    </source>
</evidence>
<dbReference type="RefSeq" id="WP_125083574.1">
    <property type="nucleotide sequence ID" value="NZ_CP034248.1"/>
</dbReference>
<dbReference type="InterPro" id="IPR050680">
    <property type="entry name" value="YpeA/RimI_acetyltransf"/>
</dbReference>
<sequence length="165" mass="19243">MRLSLTKIDSENDIASLAQLASEIWYEYFVSIISKEQIEYMVEKFQSIPALTDQITNQGYEYYFMTIQDYPIGYLGIKQDKSKLFLSKFYILQEHRGKGYASQAMEQLVDICRNRNLDAIWLTVNRHNASTIAVYEKKGFKTIRTQVADIGNGFVMDDYVMEKEI</sequence>
<name>A0A3S8RX14_9BACL</name>
<dbReference type="GO" id="GO:0016747">
    <property type="term" value="F:acyltransferase activity, transferring groups other than amino-acyl groups"/>
    <property type="evidence" value="ECO:0007669"/>
    <property type="project" value="InterPro"/>
</dbReference>